<dbReference type="SUPFAM" id="SSF53098">
    <property type="entry name" value="Ribonuclease H-like"/>
    <property type="match status" value="1"/>
</dbReference>
<dbReference type="InterPro" id="IPR038721">
    <property type="entry name" value="IS701-like_DDE_dom"/>
</dbReference>
<proteinExistence type="predicted"/>
<gene>
    <name evidence="3" type="ORF">M8523_29105</name>
</gene>
<comment type="caution">
    <text evidence="3">The sequence shown here is derived from an EMBL/GenBank/DDBJ whole genome shotgun (WGS) entry which is preliminary data.</text>
</comment>
<evidence type="ECO:0000313" key="4">
    <source>
        <dbReference type="Proteomes" id="UP001165667"/>
    </source>
</evidence>
<keyword evidence="4" id="KW-1185">Reference proteome</keyword>
<dbReference type="Proteomes" id="UP001165667">
    <property type="component" value="Unassembled WGS sequence"/>
</dbReference>
<accession>A0AA41Z2X6</accession>
<dbReference type="Pfam" id="PF13546">
    <property type="entry name" value="DDE_5"/>
    <property type="match status" value="1"/>
</dbReference>
<dbReference type="AlphaFoldDB" id="A0AA41Z2X6"/>
<dbReference type="InterPro" id="IPR012337">
    <property type="entry name" value="RNaseH-like_sf"/>
</dbReference>
<evidence type="ECO:0000256" key="1">
    <source>
        <dbReference type="SAM" id="MobiDB-lite"/>
    </source>
</evidence>
<name>A0AA41Z2X6_9HYPH</name>
<sequence length="450" mass="50146">MAKQAVPDVLATWMAPFAAAFTRPTFANLLVLVAGAVLAPGRRTVASALSSVGLRGAATFTNYHRVLSRSRWSGLAVARRLLALMIAAFVPSEPVVVGIDETIERRWGPKIKARGIYRDPVRSSHGHFVKASGLRWISLMLLAPVPFAGRVWGLPFLTVLAPSQRYAQERGRRHKPLTDWGRQLLLLVARWLPGRQVVAVADSSYAAIELLAAVCRHLTVITRLRLDARLFAPPPPRRPGTKGRPRVSGARQPTLVQRLANPGTAWQRVKVTNWYGQGERQLDIASGTALWYHPGKQVAVRWVLVRDVVGAFEPQAFLCTDEATEPVDVLRFFVRRWSVEVTFAEVRRHLGVETQRQWSDLAVARTTPCLLALFSLVTLWTNQLSACGLVIPRRAAWYAKSGITFSDAIAAVRRQLWINETFSISRLDRDTVEIPKILRDRLINAACYPA</sequence>
<evidence type="ECO:0000259" key="2">
    <source>
        <dbReference type="Pfam" id="PF13546"/>
    </source>
</evidence>
<dbReference type="RefSeq" id="WP_282588387.1">
    <property type="nucleotide sequence ID" value="NZ_JAMOIM010000038.1"/>
</dbReference>
<feature type="region of interest" description="Disordered" evidence="1">
    <location>
        <begin position="232"/>
        <end position="251"/>
    </location>
</feature>
<organism evidence="3 4">
    <name type="scientific">Lichenifustis flavocetrariae</name>
    <dbReference type="NCBI Taxonomy" id="2949735"/>
    <lineage>
        <taxon>Bacteria</taxon>
        <taxon>Pseudomonadati</taxon>
        <taxon>Pseudomonadota</taxon>
        <taxon>Alphaproteobacteria</taxon>
        <taxon>Hyphomicrobiales</taxon>
        <taxon>Lichenihabitantaceae</taxon>
        <taxon>Lichenifustis</taxon>
    </lineage>
</organism>
<feature type="domain" description="Transposase IS701-like DDE" evidence="2">
    <location>
        <begin position="16"/>
        <end position="271"/>
    </location>
</feature>
<dbReference type="EMBL" id="JAMOIM010000038">
    <property type="protein sequence ID" value="MCW6512007.1"/>
    <property type="molecule type" value="Genomic_DNA"/>
</dbReference>
<reference evidence="3" key="1">
    <citation type="submission" date="2022-05" db="EMBL/GenBank/DDBJ databases">
        <authorList>
            <person name="Pankratov T."/>
        </authorList>
    </citation>
    <scope>NUCLEOTIDE SEQUENCE</scope>
    <source>
        <strain evidence="3">BP6-180914</strain>
    </source>
</reference>
<evidence type="ECO:0000313" key="3">
    <source>
        <dbReference type="EMBL" id="MCW6512007.1"/>
    </source>
</evidence>
<protein>
    <submittedName>
        <fullName evidence="3">Transposase</fullName>
    </submittedName>
</protein>